<dbReference type="PANTHER" id="PTHR10566">
    <property type="entry name" value="CHAPERONE-ACTIVITY OF BC1 COMPLEX CABC1 -RELATED"/>
    <property type="match status" value="1"/>
</dbReference>
<evidence type="ECO:0000313" key="16">
    <source>
        <dbReference type="Proteomes" id="UP000001399"/>
    </source>
</evidence>
<dbReference type="STRING" id="648757.Rvan_0265"/>
<dbReference type="UniPathway" id="UPA00232"/>
<dbReference type="AlphaFoldDB" id="E3I6Y9"/>
<sequence length="516" mass="57036">MFKAIRNTYRLTKAGATLARYGVGFVPDYVTLPAPLRILRADERESAAKRQARGERLAKAIRALGPTYIKLGQFLATRPDVVGPHLANALGSLRDRLPPFSVDKAHHEIEAAFNRRWQEVFAEFGPPLAAASIAQVHKAAVRTPGGNTRAVAVKILRPDIEKRFERDLESFYFAAHTAERVSQPMRRLRPVAAVDTLAQSVVLEMDLRLEAAAISEMADNIAKSGDVGFRVPRVDWERTSKRVLTLDWIDGIPLTDIEAVRAAGVDMEALGLTVIQSFLKHAIRDGFFHADMHQGNLFVDPRDGALIAVDFGIMGRLGPKEQRFLAEILYGFITRNYYRASEIHFEAGYVPANQSVAAFGQALRAIGEPIMGRPSEEISMARLLSQLFENTEVFQMKMRPELLLLQKTMVVVEGVARSLDPKLNIWVAAEPIVREWLTGQLGPRAQIRDAVSNVGALAIALKHAPDLIERGAKIVDALDPDKPREASPQPSRWPIALPLWLATGALLAIAAKLLFP</sequence>
<proteinExistence type="inferred from homology"/>
<dbReference type="InterPro" id="IPR045308">
    <property type="entry name" value="UbiB_bact"/>
</dbReference>
<organism evidence="15 16">
    <name type="scientific">Rhodomicrobium vannielii (strain ATCC 17100 / DSM 162 / LMG 4299 / NCIMB 10020 / ATH 3.1.1)</name>
    <dbReference type="NCBI Taxonomy" id="648757"/>
    <lineage>
        <taxon>Bacteria</taxon>
        <taxon>Pseudomonadati</taxon>
        <taxon>Pseudomonadota</taxon>
        <taxon>Alphaproteobacteria</taxon>
        <taxon>Hyphomicrobiales</taxon>
        <taxon>Hyphomicrobiaceae</taxon>
        <taxon>Rhodomicrobium</taxon>
    </lineage>
</organism>
<dbReference type="GO" id="GO:0006744">
    <property type="term" value="P:ubiquinone biosynthetic process"/>
    <property type="evidence" value="ECO:0007669"/>
    <property type="project" value="UniProtKB-UniPathway"/>
</dbReference>
<reference evidence="16" key="1">
    <citation type="journal article" date="2011" name="J. Bacteriol.">
        <title>Genome sequences of eight morphologically diverse alphaproteobacteria.</title>
        <authorList>
            <consortium name="US DOE Joint Genome Institute"/>
            <person name="Brown P.J."/>
            <person name="Kysela D.T."/>
            <person name="Buechlein A."/>
            <person name="Hemmerich C."/>
            <person name="Brun Y.V."/>
        </authorList>
    </citation>
    <scope>NUCLEOTIDE SEQUENCE [LARGE SCALE GENOMIC DNA]</scope>
    <source>
        <strain evidence="16">ATCC 17100 / ATH 3.1.1 / DSM 162 / LMG 4299</strain>
    </source>
</reference>
<gene>
    <name evidence="15" type="ordered locus">Rvan_0265</name>
</gene>
<dbReference type="Proteomes" id="UP000001399">
    <property type="component" value="Chromosome"/>
</dbReference>
<comment type="similarity">
    <text evidence="2">Belongs to the protein kinase superfamily. ADCK protein kinase family.</text>
</comment>
<protein>
    <submittedName>
        <fullName evidence="15">2-polyprenylphenol 6-hydroxylase</fullName>
    </submittedName>
</protein>
<dbReference type="InterPro" id="IPR000719">
    <property type="entry name" value="Prot_kinase_dom"/>
</dbReference>
<evidence type="ECO:0000256" key="9">
    <source>
        <dbReference type="ARBA" id="ARBA00022777"/>
    </source>
</evidence>
<evidence type="ECO:0000256" key="1">
    <source>
        <dbReference type="ARBA" id="ARBA00005020"/>
    </source>
</evidence>
<keyword evidence="8" id="KW-0547">Nucleotide-binding</keyword>
<dbReference type="GO" id="GO:0004672">
    <property type="term" value="F:protein kinase activity"/>
    <property type="evidence" value="ECO:0007669"/>
    <property type="project" value="InterPro"/>
</dbReference>
<dbReference type="NCBIfam" id="TIGR01982">
    <property type="entry name" value="UbiB"/>
    <property type="match status" value="1"/>
</dbReference>
<keyword evidence="5" id="KW-0808">Transferase</keyword>
<accession>E3I6Y9</accession>
<keyword evidence="3" id="KW-1003">Cell membrane</keyword>
<dbReference type="InterPro" id="IPR010232">
    <property type="entry name" value="UbiB"/>
</dbReference>
<feature type="domain" description="Protein kinase" evidence="14">
    <location>
        <begin position="122"/>
        <end position="461"/>
    </location>
</feature>
<keyword evidence="10" id="KW-0067">ATP-binding</keyword>
<feature type="transmembrane region" description="Helical" evidence="13">
    <location>
        <begin position="493"/>
        <end position="515"/>
    </location>
</feature>
<dbReference type="CDD" id="cd13972">
    <property type="entry name" value="UbiB"/>
    <property type="match status" value="1"/>
</dbReference>
<evidence type="ECO:0000259" key="14">
    <source>
        <dbReference type="PROSITE" id="PS50011"/>
    </source>
</evidence>
<evidence type="ECO:0000256" key="3">
    <source>
        <dbReference type="ARBA" id="ARBA00022475"/>
    </source>
</evidence>
<evidence type="ECO:0000256" key="5">
    <source>
        <dbReference type="ARBA" id="ARBA00022679"/>
    </source>
</evidence>
<keyword evidence="12 13" id="KW-0472">Membrane</keyword>
<name>E3I6Y9_RHOVT</name>
<keyword evidence="11 13" id="KW-1133">Transmembrane helix</keyword>
<dbReference type="InterPro" id="IPR050154">
    <property type="entry name" value="UbiB_kinase"/>
</dbReference>
<evidence type="ECO:0000256" key="4">
    <source>
        <dbReference type="ARBA" id="ARBA00022519"/>
    </source>
</evidence>
<keyword evidence="4" id="KW-0997">Cell inner membrane</keyword>
<evidence type="ECO:0000256" key="10">
    <source>
        <dbReference type="ARBA" id="ARBA00022840"/>
    </source>
</evidence>
<evidence type="ECO:0000256" key="6">
    <source>
        <dbReference type="ARBA" id="ARBA00022688"/>
    </source>
</evidence>
<dbReference type="EMBL" id="CP002292">
    <property type="protein sequence ID" value="ADP69554.1"/>
    <property type="molecule type" value="Genomic_DNA"/>
</dbReference>
<dbReference type="RefSeq" id="WP_013417961.1">
    <property type="nucleotide sequence ID" value="NC_014664.1"/>
</dbReference>
<evidence type="ECO:0000256" key="2">
    <source>
        <dbReference type="ARBA" id="ARBA00009670"/>
    </source>
</evidence>
<evidence type="ECO:0000313" key="15">
    <source>
        <dbReference type="EMBL" id="ADP69554.1"/>
    </source>
</evidence>
<dbReference type="InterPro" id="IPR004147">
    <property type="entry name" value="ABC1_dom"/>
</dbReference>
<keyword evidence="9" id="KW-0418">Kinase</keyword>
<comment type="pathway">
    <text evidence="1">Cofactor biosynthesis; ubiquinone biosynthesis [regulation].</text>
</comment>
<dbReference type="KEGG" id="rva:Rvan_0265"/>
<dbReference type="OrthoDB" id="9795390at2"/>
<evidence type="ECO:0000256" key="11">
    <source>
        <dbReference type="ARBA" id="ARBA00022989"/>
    </source>
</evidence>
<keyword evidence="16" id="KW-1185">Reference proteome</keyword>
<evidence type="ECO:0000256" key="12">
    <source>
        <dbReference type="ARBA" id="ARBA00023136"/>
    </source>
</evidence>
<evidence type="ECO:0000256" key="13">
    <source>
        <dbReference type="SAM" id="Phobius"/>
    </source>
</evidence>
<dbReference type="GO" id="GO:0005524">
    <property type="term" value="F:ATP binding"/>
    <property type="evidence" value="ECO:0007669"/>
    <property type="project" value="UniProtKB-KW"/>
</dbReference>
<dbReference type="eggNOG" id="COG0661">
    <property type="taxonomic scope" value="Bacteria"/>
</dbReference>
<dbReference type="SUPFAM" id="SSF56112">
    <property type="entry name" value="Protein kinase-like (PK-like)"/>
    <property type="match status" value="1"/>
</dbReference>
<evidence type="ECO:0000256" key="7">
    <source>
        <dbReference type="ARBA" id="ARBA00022692"/>
    </source>
</evidence>
<keyword evidence="7 13" id="KW-0812">Transmembrane</keyword>
<evidence type="ECO:0000256" key="8">
    <source>
        <dbReference type="ARBA" id="ARBA00022741"/>
    </source>
</evidence>
<dbReference type="InterPro" id="IPR011009">
    <property type="entry name" value="Kinase-like_dom_sf"/>
</dbReference>
<dbReference type="HOGENOM" id="CLU_006533_0_0_5"/>
<keyword evidence="6" id="KW-0831">Ubiquinone biosynthesis</keyword>
<dbReference type="PANTHER" id="PTHR10566:SF113">
    <property type="entry name" value="PROTEIN ACTIVITY OF BC1 COMPLEX KINASE 7, CHLOROPLASTIC"/>
    <property type="match status" value="1"/>
</dbReference>
<dbReference type="PROSITE" id="PS50011">
    <property type="entry name" value="PROTEIN_KINASE_DOM"/>
    <property type="match status" value="1"/>
</dbReference>
<dbReference type="Pfam" id="PF03109">
    <property type="entry name" value="ABC1"/>
    <property type="match status" value="1"/>
</dbReference>